<reference evidence="1 2" key="1">
    <citation type="journal article" date="2013" name="Genome Announc.">
        <title>Draft Genome Sequence of the Cellulolytic, Mesophilic, Anaerobic Bacterium Clostridium termitidis Strain CT1112 (DSM 5398).</title>
        <authorList>
            <person name="Lal S."/>
            <person name="Ramachandran U."/>
            <person name="Zhang X."/>
            <person name="Munir R."/>
            <person name="Sparling R."/>
            <person name="Levin D.B."/>
        </authorList>
    </citation>
    <scope>NUCLEOTIDE SEQUENCE [LARGE SCALE GENOMIC DNA]</scope>
    <source>
        <strain evidence="1 2">CT1112</strain>
    </source>
</reference>
<evidence type="ECO:0000313" key="1">
    <source>
        <dbReference type="EMBL" id="EMS69992.1"/>
    </source>
</evidence>
<dbReference type="PATRIC" id="fig|1195236.3.peg.4548"/>
<name>S0FGA6_RUMCE</name>
<evidence type="ECO:0000313" key="2">
    <source>
        <dbReference type="Proteomes" id="UP000014155"/>
    </source>
</evidence>
<dbReference type="RefSeq" id="WP_004629470.1">
    <property type="nucleotide sequence ID" value="NZ_AORV01000061.1"/>
</dbReference>
<comment type="caution">
    <text evidence="1">The sequence shown here is derived from an EMBL/GenBank/DDBJ whole genome shotgun (WGS) entry which is preliminary data.</text>
</comment>
<sequence>MKEKLLIFPYSFEIVPVLNHLYLENYDIIGGITFGNKDNNYNFNKRKIDIHQINKFNQLLECCDTVLICDSLSNVDYDAFLFPKITESIRHKKNILSIMDIDYKRNDIISELCKKYCVNYQSLINQEEKSYLILKENLYRIDTPVVFVMGMCERTCKFEIQLNIREEIKRLGYKVSQVGSRKYCELMKFHSFPNFMFDKAISETTKIISFNRFIKEIEIEESPDLIIIGIPGGAMKLNNEYTHNFGIFAYEVSQALTPDFVLVSSLYENFKPEYFQKISTAFKYKFGYEVDCFNLSNVQCHWPNAGDFTELEYLTIDPNFIDKKIKIIKT</sequence>
<dbReference type="InterPro" id="IPR027417">
    <property type="entry name" value="P-loop_NTPase"/>
</dbReference>
<keyword evidence="2" id="KW-1185">Reference proteome</keyword>
<dbReference type="Gene3D" id="3.40.50.300">
    <property type="entry name" value="P-loop containing nucleotide triphosphate hydrolases"/>
    <property type="match status" value="1"/>
</dbReference>
<dbReference type="AlphaFoldDB" id="S0FGA6"/>
<accession>S0FGA6</accession>
<dbReference type="eggNOG" id="ENOG502ZBH1">
    <property type="taxonomic scope" value="Bacteria"/>
</dbReference>
<dbReference type="Proteomes" id="UP000014155">
    <property type="component" value="Unassembled WGS sequence"/>
</dbReference>
<dbReference type="InterPro" id="IPR023823">
    <property type="entry name" value="CHP04066_peptide_maturation"/>
</dbReference>
<proteinExistence type="predicted"/>
<dbReference type="EMBL" id="AORV01000061">
    <property type="protein sequence ID" value="EMS69992.1"/>
    <property type="molecule type" value="Genomic_DNA"/>
</dbReference>
<protein>
    <submittedName>
        <fullName evidence="1">Peptide maturation system protein, TIGR04066 family</fullName>
    </submittedName>
</protein>
<organism evidence="1 2">
    <name type="scientific">Ruminiclostridium cellobioparum subsp. termitidis CT1112</name>
    <dbReference type="NCBI Taxonomy" id="1195236"/>
    <lineage>
        <taxon>Bacteria</taxon>
        <taxon>Bacillati</taxon>
        <taxon>Bacillota</taxon>
        <taxon>Clostridia</taxon>
        <taxon>Eubacteriales</taxon>
        <taxon>Oscillospiraceae</taxon>
        <taxon>Ruminiclostridium</taxon>
    </lineage>
</organism>
<gene>
    <name evidence="1" type="ORF">CTER_4363</name>
</gene>
<dbReference type="NCBIfam" id="TIGR04066">
    <property type="entry name" value="nat_prod_clost"/>
    <property type="match status" value="1"/>
</dbReference>